<keyword evidence="4" id="KW-0493">Microtubule</keyword>
<evidence type="ECO:0000256" key="3">
    <source>
        <dbReference type="ARBA" id="ARBA00022490"/>
    </source>
</evidence>
<dbReference type="InterPro" id="IPR008374">
    <property type="entry name" value="SF_assemblin/giardin_b"/>
</dbReference>
<reference evidence="8" key="1">
    <citation type="submission" date="2013-07" db="EMBL/GenBank/DDBJ databases">
        <title>Giardia intestinalis clinical isolates at Trakya region of Turkey.</title>
        <authorList>
            <person name="Cicek C."/>
            <person name="Nermin S."/>
        </authorList>
    </citation>
    <scope>NUCLEOTIDE SEQUENCE</scope>
    <source>
        <strain evidence="8">Edr1</strain>
    </source>
</reference>
<accession>S6G334</accession>
<comment type="subcellular location">
    <subcellularLocation>
        <location evidence="1">Cytoplasm</location>
        <location evidence="1">Cytoskeleton</location>
    </subcellularLocation>
</comment>
<feature type="compositionally biased region" description="Low complexity" evidence="7">
    <location>
        <begin position="19"/>
        <end position="32"/>
    </location>
</feature>
<organism evidence="8">
    <name type="scientific">Giardia intestinalis</name>
    <name type="common">Giardia lamblia</name>
    <dbReference type="NCBI Taxonomy" id="5741"/>
    <lineage>
        <taxon>Eukaryota</taxon>
        <taxon>Metamonada</taxon>
        <taxon>Diplomonadida</taxon>
        <taxon>Hexamitidae</taxon>
        <taxon>Giardiinae</taxon>
        <taxon>Giardia</taxon>
    </lineage>
</organism>
<proteinExistence type="inferred from homology"/>
<evidence type="ECO:0000256" key="6">
    <source>
        <dbReference type="ARBA" id="ARBA00023212"/>
    </source>
</evidence>
<keyword evidence="5" id="KW-0175">Coiled coil</keyword>
<evidence type="ECO:0000256" key="7">
    <source>
        <dbReference type="SAM" id="MobiDB-lite"/>
    </source>
</evidence>
<dbReference type="AlphaFoldDB" id="S6G334"/>
<evidence type="ECO:0000256" key="1">
    <source>
        <dbReference type="ARBA" id="ARBA00004245"/>
    </source>
</evidence>
<feature type="compositionally biased region" description="Basic and acidic residues" evidence="7">
    <location>
        <begin position="61"/>
        <end position="95"/>
    </location>
</feature>
<protein>
    <submittedName>
        <fullName evidence="8">Beta-giardin</fullName>
    </submittedName>
</protein>
<reference evidence="8" key="2">
    <citation type="submission" date="2013-07" db="EMBL/GenBank/DDBJ databases">
        <authorList>
            <person name="Bukavaz S."/>
        </authorList>
    </citation>
    <scope>NUCLEOTIDE SEQUENCE</scope>
    <source>
        <strain evidence="8">Edr1</strain>
    </source>
</reference>
<comment type="similarity">
    <text evidence="2">Belongs to the SF-assemblin family.</text>
</comment>
<keyword evidence="6" id="KW-0206">Cytoskeleton</keyword>
<geneLocation type="mitochondrion" evidence="8"/>
<dbReference type="Pfam" id="PF06705">
    <property type="entry name" value="SF-assemblin"/>
    <property type="match status" value="1"/>
</dbReference>
<feature type="region of interest" description="Disordered" evidence="7">
    <location>
        <begin position="1"/>
        <end position="95"/>
    </location>
</feature>
<evidence type="ECO:0000313" key="8">
    <source>
        <dbReference type="EMBL" id="CDG32257.1"/>
    </source>
</evidence>
<sequence length="113" mass="13068">SLTTSDRALPRRTQKGRRCTTSSTRRSQRASPASPPRSRRRRSPARGPLVLPRQKRYKHEARREVRQRAARERRLGDPRYPGGDRREKAERKEAEDKIVNTLEDVVSKIQGGL</sequence>
<evidence type="ECO:0000256" key="2">
    <source>
        <dbReference type="ARBA" id="ARBA00005678"/>
    </source>
</evidence>
<evidence type="ECO:0000256" key="5">
    <source>
        <dbReference type="ARBA" id="ARBA00023054"/>
    </source>
</evidence>
<keyword evidence="3" id="KW-0963">Cytoplasm</keyword>
<keyword evidence="8" id="KW-0496">Mitochondrion</keyword>
<feature type="non-terminal residue" evidence="8">
    <location>
        <position position="1"/>
    </location>
</feature>
<evidence type="ECO:0000256" key="4">
    <source>
        <dbReference type="ARBA" id="ARBA00022701"/>
    </source>
</evidence>
<dbReference type="GO" id="GO:0005874">
    <property type="term" value="C:microtubule"/>
    <property type="evidence" value="ECO:0007669"/>
    <property type="project" value="UniProtKB-KW"/>
</dbReference>
<name>S6G334_GIAIN</name>
<dbReference type="EMBL" id="HG329627">
    <property type="protein sequence ID" value="CDG32257.1"/>
    <property type="molecule type" value="Genomic_DNA"/>
</dbReference>
<dbReference type="GO" id="GO:0005200">
    <property type="term" value="F:structural constituent of cytoskeleton"/>
    <property type="evidence" value="ECO:0007669"/>
    <property type="project" value="InterPro"/>
</dbReference>
<gene>
    <name evidence="8" type="primary">bg</name>
</gene>